<dbReference type="CDD" id="cd03228">
    <property type="entry name" value="ABCC_MRP_Like"/>
    <property type="match status" value="1"/>
</dbReference>
<dbReference type="PANTHER" id="PTHR24221">
    <property type="entry name" value="ATP-BINDING CASSETTE SUB-FAMILY B"/>
    <property type="match status" value="1"/>
</dbReference>
<keyword evidence="5 7" id="KW-1133">Transmembrane helix</keyword>
<feature type="transmembrane region" description="Helical" evidence="7">
    <location>
        <begin position="20"/>
        <end position="44"/>
    </location>
</feature>
<dbReference type="InterPro" id="IPR003439">
    <property type="entry name" value="ABC_transporter-like_ATP-bd"/>
</dbReference>
<dbReference type="SMART" id="SM00382">
    <property type="entry name" value="AAA"/>
    <property type="match status" value="1"/>
</dbReference>
<evidence type="ECO:0000256" key="7">
    <source>
        <dbReference type="SAM" id="Phobius"/>
    </source>
</evidence>
<feature type="transmembrane region" description="Helical" evidence="7">
    <location>
        <begin position="290"/>
        <end position="310"/>
    </location>
</feature>
<sequence length="609" mass="64741">MRDTLRSYAALMGIGFRAAPWHATCQLLTGIVSAVSFPIGALGAKIIVDSARSGDLHAALGAALLLGAVCAGALASVFYYVHCLFTVQERAGAVATRELMALVGGTDGLAHHESPDYQDQVQRIREEQGQLAGMVNATAGVVRVTATLAVTAVLLVGIDPWLLFLPLLALPSLWLGKVRRDLRKRADEETSEAERLRRHLFELGTSPDYGAELRVFGLTDVLGARHRAVAEQVARRRNRADWGAAGLAAVDGLVTALGYIGAITLVLLLVVHRHATAGDVVLVVGLAGQMSATVGTAVNYGTYFLQILTVGRRFTWLRRYAADERRAAGAARAQAAPPGGAAAPPQLPARLREGIELRDVHFGYTGGGRTREVLRGVDLRLPPGSVVALVGDNGAGKSTLVKMLCGFYRPDRGTILVDGTDLAAHPAAAWRDRCAGAFQDYARLEFTVRENVGVGDLPRIADRDAVAAAIDRGGATATVAALPAGDATRLGTRWPDGVDLSGGQWQKLALARGLMREQPLLRVFDEPTAALDAHTEHALFERFAAAAREGRDTGGITVLVSHRFSTVSMADLIVVLDGGRITETGTHRELVALGGTYAELYALQSRGYR</sequence>
<feature type="transmembrane region" description="Helical" evidence="7">
    <location>
        <begin position="56"/>
        <end position="81"/>
    </location>
</feature>
<evidence type="ECO:0000313" key="10">
    <source>
        <dbReference type="EMBL" id="NJP43584.1"/>
    </source>
</evidence>
<dbReference type="PANTHER" id="PTHR24221:SF646">
    <property type="entry name" value="HAEMOLYSIN SECRETION ATP-BINDING PROTEIN"/>
    <property type="match status" value="1"/>
</dbReference>
<dbReference type="InterPro" id="IPR003593">
    <property type="entry name" value="AAA+_ATPase"/>
</dbReference>
<dbReference type="InterPro" id="IPR027417">
    <property type="entry name" value="P-loop_NTPase"/>
</dbReference>
<name>A0ABX0ZMV7_9ACTN</name>
<protein>
    <submittedName>
        <fullName evidence="10">ABC transporter ATP-binding protein</fullName>
    </submittedName>
</protein>
<organism evidence="10 11">
    <name type="scientific">Actinacidiphila epipremni</name>
    <dbReference type="NCBI Taxonomy" id="2053013"/>
    <lineage>
        <taxon>Bacteria</taxon>
        <taxon>Bacillati</taxon>
        <taxon>Actinomycetota</taxon>
        <taxon>Actinomycetes</taxon>
        <taxon>Kitasatosporales</taxon>
        <taxon>Streptomycetaceae</taxon>
        <taxon>Actinacidiphila</taxon>
    </lineage>
</organism>
<dbReference type="RefSeq" id="WP_167982448.1">
    <property type="nucleotide sequence ID" value="NZ_JAATEJ010000005.1"/>
</dbReference>
<dbReference type="GO" id="GO:0005524">
    <property type="term" value="F:ATP binding"/>
    <property type="evidence" value="ECO:0007669"/>
    <property type="project" value="UniProtKB-KW"/>
</dbReference>
<evidence type="ECO:0000256" key="5">
    <source>
        <dbReference type="ARBA" id="ARBA00022989"/>
    </source>
</evidence>
<evidence type="ECO:0000256" key="4">
    <source>
        <dbReference type="ARBA" id="ARBA00022840"/>
    </source>
</evidence>
<comment type="caution">
    <text evidence="10">The sequence shown here is derived from an EMBL/GenBank/DDBJ whole genome shotgun (WGS) entry which is preliminary data.</text>
</comment>
<feature type="domain" description="ABC transmembrane type-1" evidence="9">
    <location>
        <begin position="27"/>
        <end position="306"/>
    </location>
</feature>
<dbReference type="Proteomes" id="UP000734511">
    <property type="component" value="Unassembled WGS sequence"/>
</dbReference>
<evidence type="ECO:0000259" key="9">
    <source>
        <dbReference type="PROSITE" id="PS50929"/>
    </source>
</evidence>
<evidence type="ECO:0000256" key="2">
    <source>
        <dbReference type="ARBA" id="ARBA00022692"/>
    </source>
</evidence>
<keyword evidence="6 7" id="KW-0472">Membrane</keyword>
<dbReference type="SUPFAM" id="SSF90123">
    <property type="entry name" value="ABC transporter transmembrane region"/>
    <property type="match status" value="1"/>
</dbReference>
<evidence type="ECO:0000313" key="11">
    <source>
        <dbReference type="Proteomes" id="UP000734511"/>
    </source>
</evidence>
<dbReference type="InterPro" id="IPR011527">
    <property type="entry name" value="ABC1_TM_dom"/>
</dbReference>
<feature type="domain" description="ABC transporter" evidence="8">
    <location>
        <begin position="355"/>
        <end position="603"/>
    </location>
</feature>
<dbReference type="InterPro" id="IPR036640">
    <property type="entry name" value="ABC1_TM_sf"/>
</dbReference>
<accession>A0ABX0ZMV7</accession>
<gene>
    <name evidence="10" type="ORF">HCN08_09250</name>
</gene>
<feature type="transmembrane region" description="Helical" evidence="7">
    <location>
        <begin position="245"/>
        <end position="270"/>
    </location>
</feature>
<evidence type="ECO:0000256" key="1">
    <source>
        <dbReference type="ARBA" id="ARBA00004651"/>
    </source>
</evidence>
<dbReference type="InterPro" id="IPR039421">
    <property type="entry name" value="Type_1_exporter"/>
</dbReference>
<dbReference type="Gene3D" id="1.20.1560.10">
    <property type="entry name" value="ABC transporter type 1, transmembrane domain"/>
    <property type="match status" value="1"/>
</dbReference>
<keyword evidence="4 10" id="KW-0067">ATP-binding</keyword>
<dbReference type="PROSITE" id="PS50893">
    <property type="entry name" value="ABC_TRANSPORTER_2"/>
    <property type="match status" value="1"/>
</dbReference>
<dbReference type="PROSITE" id="PS50929">
    <property type="entry name" value="ABC_TM1F"/>
    <property type="match status" value="1"/>
</dbReference>
<dbReference type="InterPro" id="IPR017871">
    <property type="entry name" value="ABC_transporter-like_CS"/>
</dbReference>
<dbReference type="EMBL" id="JAATEJ010000005">
    <property type="protein sequence ID" value="NJP43584.1"/>
    <property type="molecule type" value="Genomic_DNA"/>
</dbReference>
<keyword evidence="11" id="KW-1185">Reference proteome</keyword>
<proteinExistence type="predicted"/>
<reference evidence="10 11" key="1">
    <citation type="submission" date="2020-03" db="EMBL/GenBank/DDBJ databases">
        <title>WGS of actinomycetes isolated from Thailand.</title>
        <authorList>
            <person name="Thawai C."/>
        </authorList>
    </citation>
    <scope>NUCLEOTIDE SEQUENCE [LARGE SCALE GENOMIC DNA]</scope>
    <source>
        <strain evidence="10 11">PRB2-1</strain>
    </source>
</reference>
<dbReference type="Gene3D" id="3.40.50.300">
    <property type="entry name" value="P-loop containing nucleotide triphosphate hydrolases"/>
    <property type="match status" value="1"/>
</dbReference>
<feature type="transmembrane region" description="Helical" evidence="7">
    <location>
        <begin position="148"/>
        <end position="175"/>
    </location>
</feature>
<keyword evidence="3" id="KW-0547">Nucleotide-binding</keyword>
<dbReference type="SUPFAM" id="SSF52540">
    <property type="entry name" value="P-loop containing nucleoside triphosphate hydrolases"/>
    <property type="match status" value="1"/>
</dbReference>
<evidence type="ECO:0000256" key="3">
    <source>
        <dbReference type="ARBA" id="ARBA00022741"/>
    </source>
</evidence>
<dbReference type="PROSITE" id="PS00211">
    <property type="entry name" value="ABC_TRANSPORTER_1"/>
    <property type="match status" value="1"/>
</dbReference>
<evidence type="ECO:0000256" key="6">
    <source>
        <dbReference type="ARBA" id="ARBA00023136"/>
    </source>
</evidence>
<evidence type="ECO:0000259" key="8">
    <source>
        <dbReference type="PROSITE" id="PS50893"/>
    </source>
</evidence>
<comment type="subcellular location">
    <subcellularLocation>
        <location evidence="1">Cell membrane</location>
        <topology evidence="1">Multi-pass membrane protein</topology>
    </subcellularLocation>
</comment>
<keyword evidence="2 7" id="KW-0812">Transmembrane</keyword>
<dbReference type="Pfam" id="PF00005">
    <property type="entry name" value="ABC_tran"/>
    <property type="match status" value="1"/>
</dbReference>